<keyword evidence="3" id="KW-0238">DNA-binding</keyword>
<name>A0A9P8JKA9_AURME</name>
<dbReference type="SMART" id="SM00353">
    <property type="entry name" value="HLH"/>
    <property type="match status" value="1"/>
</dbReference>
<dbReference type="GO" id="GO:0000978">
    <property type="term" value="F:RNA polymerase II cis-regulatory region sequence-specific DNA binding"/>
    <property type="evidence" value="ECO:0007669"/>
    <property type="project" value="TreeGrafter"/>
</dbReference>
<dbReference type="InterPro" id="IPR052207">
    <property type="entry name" value="Max-like/E-box_TFs"/>
</dbReference>
<dbReference type="Proteomes" id="UP000729357">
    <property type="component" value="Unassembled WGS sequence"/>
</dbReference>
<reference evidence="8" key="2">
    <citation type="submission" date="2021-08" db="EMBL/GenBank/DDBJ databases">
        <authorList>
            <person name="Gostincar C."/>
            <person name="Sun X."/>
            <person name="Song Z."/>
            <person name="Gunde-Cimerman N."/>
        </authorList>
    </citation>
    <scope>NUCLEOTIDE SEQUENCE</scope>
    <source>
        <strain evidence="8">EXF-9298</strain>
    </source>
</reference>
<keyword evidence="2" id="KW-0805">Transcription regulation</keyword>
<dbReference type="GO" id="GO:0005634">
    <property type="term" value="C:nucleus"/>
    <property type="evidence" value="ECO:0007669"/>
    <property type="project" value="UniProtKB-SubCell"/>
</dbReference>
<evidence type="ECO:0000256" key="5">
    <source>
        <dbReference type="ARBA" id="ARBA00023242"/>
    </source>
</evidence>
<evidence type="ECO:0000256" key="1">
    <source>
        <dbReference type="ARBA" id="ARBA00004123"/>
    </source>
</evidence>
<keyword evidence="5" id="KW-0539">Nucleus</keyword>
<dbReference type="PROSITE" id="PS50888">
    <property type="entry name" value="BHLH"/>
    <property type="match status" value="1"/>
</dbReference>
<keyword evidence="9" id="KW-1185">Reference proteome</keyword>
<feature type="region of interest" description="Disordered" evidence="6">
    <location>
        <begin position="214"/>
        <end position="244"/>
    </location>
</feature>
<feature type="non-terminal residue" evidence="8">
    <location>
        <position position="297"/>
    </location>
</feature>
<evidence type="ECO:0000256" key="2">
    <source>
        <dbReference type="ARBA" id="ARBA00023015"/>
    </source>
</evidence>
<dbReference type="PANTHER" id="PTHR15741:SF27">
    <property type="entry name" value="TRANSCRIPTION FACTOR AP-4"/>
    <property type="match status" value="1"/>
</dbReference>
<feature type="compositionally biased region" description="Low complexity" evidence="6">
    <location>
        <begin position="216"/>
        <end position="229"/>
    </location>
</feature>
<evidence type="ECO:0000313" key="8">
    <source>
        <dbReference type="EMBL" id="KAG9952444.1"/>
    </source>
</evidence>
<sequence>STTTSPMIGATQSPALGPSGKKLEQKRSQTAKKRGSVSTVSALVSPAIRPKISPSIKPLLPEGGLSETQQALLLASKSNYTHLLEGTRLPGVSYPESLSMGLTSKRTSHKIAEQGRRNRINEAIKEMQTLLPKSKGKAKAEDIAEEEDEANTKEGKGNNTAEGRSANSKAATVESAIDYIKLLQQEKNLAFEMLKKKDEEMAALRKQLQAADITTGSDSANDSVVASSGEENGTEPDKMEGRNMGGVGAQKICFELTSKRKRKTYSSRDSHVVTHRSTNLPFNCLCMAERTGCPVFS</sequence>
<dbReference type="PANTHER" id="PTHR15741">
    <property type="entry name" value="BASIC HELIX-LOOP-HELIX ZIP TRANSCRIPTION FACTOR"/>
    <property type="match status" value="1"/>
</dbReference>
<feature type="region of interest" description="Disordered" evidence="6">
    <location>
        <begin position="132"/>
        <end position="170"/>
    </location>
</feature>
<feature type="domain" description="BHLH" evidence="7">
    <location>
        <begin position="104"/>
        <end position="183"/>
    </location>
</feature>
<dbReference type="CDD" id="cd11392">
    <property type="entry name" value="bHLH_ScPHO4_like"/>
    <property type="match status" value="1"/>
</dbReference>
<proteinExistence type="predicted"/>
<evidence type="ECO:0000259" key="7">
    <source>
        <dbReference type="PROSITE" id="PS50888"/>
    </source>
</evidence>
<feature type="non-terminal residue" evidence="8">
    <location>
        <position position="1"/>
    </location>
</feature>
<dbReference type="InterPro" id="IPR011598">
    <property type="entry name" value="bHLH_dom"/>
</dbReference>
<feature type="compositionally biased region" description="Polar residues" evidence="6">
    <location>
        <begin position="1"/>
        <end position="14"/>
    </location>
</feature>
<dbReference type="EMBL" id="JAHFXS010004601">
    <property type="protein sequence ID" value="KAG9952444.1"/>
    <property type="molecule type" value="Genomic_DNA"/>
</dbReference>
<dbReference type="SUPFAM" id="SSF47459">
    <property type="entry name" value="HLH, helix-loop-helix DNA-binding domain"/>
    <property type="match status" value="1"/>
</dbReference>
<dbReference type="InterPro" id="IPR036638">
    <property type="entry name" value="HLH_DNA-bd_sf"/>
</dbReference>
<protein>
    <recommendedName>
        <fullName evidence="7">BHLH domain-containing protein</fullName>
    </recommendedName>
</protein>
<feature type="compositionally biased region" description="Polar residues" evidence="6">
    <location>
        <begin position="157"/>
        <end position="170"/>
    </location>
</feature>
<accession>A0A9P8JKA9</accession>
<comment type="subcellular location">
    <subcellularLocation>
        <location evidence="1">Nucleus</location>
    </subcellularLocation>
</comment>
<evidence type="ECO:0000256" key="4">
    <source>
        <dbReference type="ARBA" id="ARBA00023163"/>
    </source>
</evidence>
<organism evidence="8 9">
    <name type="scientific">Aureobasidium melanogenum</name>
    <name type="common">Aureobasidium pullulans var. melanogenum</name>
    <dbReference type="NCBI Taxonomy" id="46634"/>
    <lineage>
        <taxon>Eukaryota</taxon>
        <taxon>Fungi</taxon>
        <taxon>Dikarya</taxon>
        <taxon>Ascomycota</taxon>
        <taxon>Pezizomycotina</taxon>
        <taxon>Dothideomycetes</taxon>
        <taxon>Dothideomycetidae</taxon>
        <taxon>Dothideales</taxon>
        <taxon>Saccotheciaceae</taxon>
        <taxon>Aureobasidium</taxon>
    </lineage>
</organism>
<feature type="region of interest" description="Disordered" evidence="6">
    <location>
        <begin position="1"/>
        <end position="40"/>
    </location>
</feature>
<gene>
    <name evidence="8" type="ORF">KCU98_g17923</name>
</gene>
<evidence type="ECO:0000256" key="3">
    <source>
        <dbReference type="ARBA" id="ARBA00023125"/>
    </source>
</evidence>
<dbReference type="GO" id="GO:0000981">
    <property type="term" value="F:DNA-binding transcription factor activity, RNA polymerase II-specific"/>
    <property type="evidence" value="ECO:0007669"/>
    <property type="project" value="TreeGrafter"/>
</dbReference>
<dbReference type="Gene3D" id="4.10.280.10">
    <property type="entry name" value="Helix-loop-helix DNA-binding domain"/>
    <property type="match status" value="1"/>
</dbReference>
<evidence type="ECO:0000256" key="6">
    <source>
        <dbReference type="SAM" id="MobiDB-lite"/>
    </source>
</evidence>
<evidence type="ECO:0000313" key="9">
    <source>
        <dbReference type="Proteomes" id="UP000729357"/>
    </source>
</evidence>
<reference evidence="8" key="1">
    <citation type="journal article" date="2021" name="J Fungi (Basel)">
        <title>Virulence traits and population genomics of the black yeast Aureobasidium melanogenum.</title>
        <authorList>
            <person name="Cernosa A."/>
            <person name="Sun X."/>
            <person name="Gostincar C."/>
            <person name="Fang C."/>
            <person name="Gunde-Cimerman N."/>
            <person name="Song Z."/>
        </authorList>
    </citation>
    <scope>NUCLEOTIDE SEQUENCE</scope>
    <source>
        <strain evidence="8">EXF-9298</strain>
    </source>
</reference>
<comment type="caution">
    <text evidence="8">The sequence shown here is derived from an EMBL/GenBank/DDBJ whole genome shotgun (WGS) entry which is preliminary data.</text>
</comment>
<keyword evidence="4" id="KW-0804">Transcription</keyword>
<dbReference type="Pfam" id="PF00010">
    <property type="entry name" value="HLH"/>
    <property type="match status" value="1"/>
</dbReference>
<dbReference type="GO" id="GO:0046983">
    <property type="term" value="F:protein dimerization activity"/>
    <property type="evidence" value="ECO:0007669"/>
    <property type="project" value="InterPro"/>
</dbReference>
<dbReference type="AlphaFoldDB" id="A0A9P8JKA9"/>